<dbReference type="SUPFAM" id="SSF52540">
    <property type="entry name" value="P-loop containing nucleoside triphosphate hydrolases"/>
    <property type="match status" value="1"/>
</dbReference>
<dbReference type="Gene3D" id="3.40.50.300">
    <property type="entry name" value="P-loop containing nucleotide triphosphate hydrolases"/>
    <property type="match status" value="2"/>
</dbReference>
<evidence type="ECO:0000256" key="1">
    <source>
        <dbReference type="SAM" id="Coils"/>
    </source>
</evidence>
<feature type="compositionally biased region" description="Acidic residues" evidence="2">
    <location>
        <begin position="746"/>
        <end position="766"/>
    </location>
</feature>
<feature type="region of interest" description="Disordered" evidence="2">
    <location>
        <begin position="401"/>
        <end position="441"/>
    </location>
</feature>
<evidence type="ECO:0000313" key="5">
    <source>
        <dbReference type="Proteomes" id="UP000279271"/>
    </source>
</evidence>
<gene>
    <name evidence="4" type="ORF">APUTEX25_005164</name>
</gene>
<feature type="region of interest" description="Disordered" evidence="2">
    <location>
        <begin position="283"/>
        <end position="307"/>
    </location>
</feature>
<feature type="non-terminal residue" evidence="4">
    <location>
        <position position="1"/>
    </location>
</feature>
<name>A0A3M7KTZ7_AUXPR</name>
<dbReference type="GO" id="GO:0005829">
    <property type="term" value="C:cytosol"/>
    <property type="evidence" value="ECO:0007669"/>
    <property type="project" value="GOC"/>
</dbReference>
<evidence type="ECO:0000259" key="3">
    <source>
        <dbReference type="PROSITE" id="PS50052"/>
    </source>
</evidence>
<dbReference type="PANTHER" id="PTHR13251:SF3">
    <property type="entry name" value="TRAFFICKING PROTEIN PARTICLE COMPLEX SUBUNIT 10"/>
    <property type="match status" value="1"/>
</dbReference>
<comment type="caution">
    <text evidence="4">The sequence shown here is derived from an EMBL/GenBank/DDBJ whole genome shotgun (WGS) entry which is preliminary data.</text>
</comment>
<feature type="coiled-coil region" evidence="1">
    <location>
        <begin position="1184"/>
        <end position="1211"/>
    </location>
</feature>
<organism evidence="4 5">
    <name type="scientific">Auxenochlorella protothecoides</name>
    <name type="common">Green microalga</name>
    <name type="synonym">Chlorella protothecoides</name>
    <dbReference type="NCBI Taxonomy" id="3075"/>
    <lineage>
        <taxon>Eukaryota</taxon>
        <taxon>Viridiplantae</taxon>
        <taxon>Chlorophyta</taxon>
        <taxon>core chlorophytes</taxon>
        <taxon>Trebouxiophyceae</taxon>
        <taxon>Chlorellales</taxon>
        <taxon>Chlorellaceae</taxon>
        <taxon>Auxenochlorella</taxon>
    </lineage>
</organism>
<dbReference type="AlphaFoldDB" id="A0A3M7KTZ7"/>
<sequence>VHFTCTVDDLSGTWSKIRPYLEARLPLRHAQFRNSLGVSSTLDELHLRYVNTGDAYVQRLRQLSYSPVTWFRNPFCQLVLFSCEDVEEYKRLHRPQIRAIADPEARTAVAPELVIAYVAPAAADSRATAKARGAWGNLFDRLWTVYFGMHEGYLHYQWVYDTMRRDFAYKRRDRCVRLDPPPSTAPGPVMGTPRGSIAGLEILEYLVREAVMLTFEARTGAYQEEIRRHMSNRLEVGWTFTPLFLIKDSLAVMLEAAGMYEDALREYAELDVCHADTAAQAQAWQQQAATPLPPDPEGPSAAPPDEVGPMWMPWPGIRRTALALPQVPDFVMRQFLFASQARILLKLRRWTELAERGKGFIEAGRRLLERDVAAPASSTLPATWAFAAYATLASTVLHAAREGGAPRPSSPEARRPRGPARAAEPRGAVPAQLGGPCTGAPVEPVEEAVAVTSAASDVEWDLGPLPDKRAGWRLQAGGPGQSQPPHRASGDAPAAPALHVALGSVFAAARAELDRVAAGRQAVDGDRAGVGEGLTRLLDSVDRSDPLRNWEGVSARFAALPAEGGRPPTPRRLHPAPDTASQDGEESLDAVDLDARAPSARSVTPRAQGEEGEGATASQGYGEAGEIVPAPHAVTEAGSRDPGSLVALVAHSRHISTTSLESASASGDDRQAGDAGVGVASAHFRRRSAVDTSAAGELRCALAWGPARDDAVGLRGVSAQGRPVTWRETCLLESGPPVIVVGDPGTQEDEGESFEGGCEEEAGDLETGDREAQGDRAGVRARLEHGQTLHCSWLLRLDPGEGGRAGLAARLRQAARARPCELAVAYEMRAAPPAAAAARGWDEAVRALLPGDDGEACVALDAGDGEVQACTFRHACTLELAPSEHASPGAAGDGVGVACVMGRSLGSSRGRPGTWTAALLMRRPSQPSCEYEILHPDRHPAGATIQSRLLGPMSACVGQPLTLCWRLERGPGAADGKDSVLHYEVAAQGPGWSPGSARSGSVRLGGRPGSIATVEAGWVPLLPGSFAAPRLTIQGVHCQRLEARIGNFSSRPLVRRCREQDGGSRNATLSSIVHAREGRCASSSPGLHNDTFTSQVPAPRPLVLVVSGPSGVGKDAVLNTFQKANPDLHFIVTATTRKPRPGEVDGVDYHFVSEAQFETWIKEGQLLEHALVAETEKSLVQRLIARKTDELESLVKRVQTAKAELERAQEFDYVVVNADGAMERTVAHIQAILEAEKAKVRPHTK</sequence>
<dbReference type="SMART" id="SM00072">
    <property type="entry name" value="GuKc"/>
    <property type="match status" value="1"/>
</dbReference>
<dbReference type="Pfam" id="PF00625">
    <property type="entry name" value="Guanylate_kin"/>
    <property type="match status" value="1"/>
</dbReference>
<evidence type="ECO:0000313" key="4">
    <source>
        <dbReference type="EMBL" id="RMZ53175.1"/>
    </source>
</evidence>
<reference evidence="5" key="1">
    <citation type="journal article" date="2018" name="Algal Res.">
        <title>Characterization of plant carbon substrate utilization by Auxenochlorella protothecoides.</title>
        <authorList>
            <person name="Vogler B.W."/>
            <person name="Starkenburg S.R."/>
            <person name="Sudasinghe N."/>
            <person name="Schambach J.Y."/>
            <person name="Rollin J.A."/>
            <person name="Pattathil S."/>
            <person name="Barry A.N."/>
        </authorList>
    </citation>
    <scope>NUCLEOTIDE SEQUENCE [LARGE SCALE GENOMIC DNA]</scope>
    <source>
        <strain evidence="5">UTEX 25</strain>
    </source>
</reference>
<dbReference type="InterPro" id="IPR020590">
    <property type="entry name" value="Guanylate_kinase_CS"/>
</dbReference>
<dbReference type="InterPro" id="IPR056913">
    <property type="entry name" value="TRAPPC10/Trs130_N"/>
</dbReference>
<dbReference type="GO" id="GO:0006891">
    <property type="term" value="P:intra-Golgi vesicle-mediated transport"/>
    <property type="evidence" value="ECO:0007669"/>
    <property type="project" value="TreeGrafter"/>
</dbReference>
<dbReference type="PROSITE" id="PS00856">
    <property type="entry name" value="GUANYLATE_KINASE_1"/>
    <property type="match status" value="1"/>
</dbReference>
<dbReference type="FunFam" id="3.30.63.10:FF:000002">
    <property type="entry name" value="Guanylate kinase 1"/>
    <property type="match status" value="1"/>
</dbReference>
<proteinExistence type="predicted"/>
<evidence type="ECO:0000256" key="2">
    <source>
        <dbReference type="SAM" id="MobiDB-lite"/>
    </source>
</evidence>
<dbReference type="Pfam" id="PF23036">
    <property type="entry name" value="TRAPPC10_1st"/>
    <property type="match status" value="1"/>
</dbReference>
<keyword evidence="1" id="KW-0175">Coiled coil</keyword>
<dbReference type="PROSITE" id="PS50052">
    <property type="entry name" value="GUANYLATE_KINASE_2"/>
    <property type="match status" value="1"/>
</dbReference>
<feature type="domain" description="Guanylate kinase-like" evidence="3">
    <location>
        <begin position="1101"/>
        <end position="1206"/>
    </location>
</feature>
<dbReference type="CDD" id="cd00071">
    <property type="entry name" value="GMPK"/>
    <property type="match status" value="1"/>
</dbReference>
<feature type="region of interest" description="Disordered" evidence="2">
    <location>
        <begin position="460"/>
        <end position="493"/>
    </location>
</feature>
<dbReference type="PANTHER" id="PTHR13251">
    <property type="entry name" value="EPILEPSY HOLOPROSENCEPHALY CANDIDATE 1/TMEM1"/>
    <property type="match status" value="1"/>
</dbReference>
<dbReference type="Proteomes" id="UP000279271">
    <property type="component" value="Unassembled WGS sequence"/>
</dbReference>
<dbReference type="InterPro" id="IPR045126">
    <property type="entry name" value="TRAPPC10/Trs130"/>
</dbReference>
<accession>A0A3M7KTZ7</accession>
<dbReference type="InterPro" id="IPR008144">
    <property type="entry name" value="Guanylate_kin-like_dom"/>
</dbReference>
<protein>
    <recommendedName>
        <fullName evidence="3">Guanylate kinase-like domain-containing protein</fullName>
    </recommendedName>
</protein>
<feature type="region of interest" description="Disordered" evidence="2">
    <location>
        <begin position="559"/>
        <end position="622"/>
    </location>
</feature>
<dbReference type="GO" id="GO:1990071">
    <property type="term" value="C:TRAPPII protein complex"/>
    <property type="evidence" value="ECO:0007669"/>
    <property type="project" value="InterPro"/>
</dbReference>
<dbReference type="GO" id="GO:0034498">
    <property type="term" value="P:early endosome to Golgi transport"/>
    <property type="evidence" value="ECO:0007669"/>
    <property type="project" value="TreeGrafter"/>
</dbReference>
<feature type="region of interest" description="Disordered" evidence="2">
    <location>
        <begin position="737"/>
        <end position="770"/>
    </location>
</feature>
<feature type="compositionally biased region" description="Low complexity" evidence="2">
    <location>
        <begin position="419"/>
        <end position="428"/>
    </location>
</feature>
<dbReference type="InterPro" id="IPR027417">
    <property type="entry name" value="P-loop_NTPase"/>
</dbReference>
<dbReference type="InterPro" id="IPR008145">
    <property type="entry name" value="GK/Ca_channel_bsu"/>
</dbReference>
<feature type="compositionally biased region" description="Acidic residues" evidence="2">
    <location>
        <begin position="583"/>
        <end position="592"/>
    </location>
</feature>
<dbReference type="EMBL" id="QOKY01000199">
    <property type="protein sequence ID" value="RMZ53175.1"/>
    <property type="molecule type" value="Genomic_DNA"/>
</dbReference>